<protein>
    <recommendedName>
        <fullName evidence="5">Lipoprotein</fullName>
    </recommendedName>
</protein>
<name>A0A4Q2UA86_9HYPH</name>
<evidence type="ECO:0000313" key="4">
    <source>
        <dbReference type="Proteomes" id="UP000290759"/>
    </source>
</evidence>
<sequence length="84" mass="8664">MIRTWTLAVAAALLAACPALAQVHDGIDNSPSQQRIADGFRAQGSKCDAPACHNDADGVYPPSTRPGDPAKVPSTPAGQAQPRD</sequence>
<comment type="caution">
    <text evidence="3">The sequence shown here is derived from an EMBL/GenBank/DDBJ whole genome shotgun (WGS) entry which is preliminary data.</text>
</comment>
<evidence type="ECO:0000256" key="2">
    <source>
        <dbReference type="SAM" id="SignalP"/>
    </source>
</evidence>
<reference evidence="3 4" key="2">
    <citation type="submission" date="2019-02" db="EMBL/GenBank/DDBJ databases">
        <title>'Lichenibacterium ramalinii' gen. nov. sp. nov., 'Lichenibacterium minor' gen. nov. sp. nov.</title>
        <authorList>
            <person name="Pankratov T."/>
        </authorList>
    </citation>
    <scope>NUCLEOTIDE SEQUENCE [LARGE SCALE GENOMIC DNA]</scope>
    <source>
        <strain evidence="3 4">RmlP026</strain>
    </source>
</reference>
<dbReference type="PROSITE" id="PS51257">
    <property type="entry name" value="PROKAR_LIPOPROTEIN"/>
    <property type="match status" value="1"/>
</dbReference>
<feature type="chain" id="PRO_5020326802" description="Lipoprotein" evidence="2">
    <location>
        <begin position="22"/>
        <end position="84"/>
    </location>
</feature>
<organism evidence="3 4">
    <name type="scientific">Lichenibacterium minor</name>
    <dbReference type="NCBI Taxonomy" id="2316528"/>
    <lineage>
        <taxon>Bacteria</taxon>
        <taxon>Pseudomonadati</taxon>
        <taxon>Pseudomonadota</taxon>
        <taxon>Alphaproteobacteria</taxon>
        <taxon>Hyphomicrobiales</taxon>
        <taxon>Lichenihabitantaceae</taxon>
        <taxon>Lichenibacterium</taxon>
    </lineage>
</organism>
<evidence type="ECO:0008006" key="5">
    <source>
        <dbReference type="Google" id="ProtNLM"/>
    </source>
</evidence>
<gene>
    <name evidence="3" type="ORF">D3273_11055</name>
</gene>
<feature type="signal peptide" evidence="2">
    <location>
        <begin position="1"/>
        <end position="21"/>
    </location>
</feature>
<reference evidence="3 4" key="1">
    <citation type="submission" date="2018-12" db="EMBL/GenBank/DDBJ databases">
        <authorList>
            <person name="Grouzdev D.S."/>
            <person name="Krutkina M.S."/>
        </authorList>
    </citation>
    <scope>NUCLEOTIDE SEQUENCE [LARGE SCALE GENOMIC DNA]</scope>
    <source>
        <strain evidence="3 4">RmlP026</strain>
    </source>
</reference>
<dbReference type="AlphaFoldDB" id="A0A4Q2UA86"/>
<dbReference type="Proteomes" id="UP000290759">
    <property type="component" value="Unassembled WGS sequence"/>
</dbReference>
<keyword evidence="2" id="KW-0732">Signal</keyword>
<evidence type="ECO:0000313" key="3">
    <source>
        <dbReference type="EMBL" id="RYC31956.1"/>
    </source>
</evidence>
<proteinExistence type="predicted"/>
<dbReference type="EMBL" id="QYBB01000010">
    <property type="protein sequence ID" value="RYC31956.1"/>
    <property type="molecule type" value="Genomic_DNA"/>
</dbReference>
<evidence type="ECO:0000256" key="1">
    <source>
        <dbReference type="SAM" id="MobiDB-lite"/>
    </source>
</evidence>
<feature type="region of interest" description="Disordered" evidence="1">
    <location>
        <begin position="42"/>
        <end position="84"/>
    </location>
</feature>
<dbReference type="RefSeq" id="WP_129226449.1">
    <property type="nucleotide sequence ID" value="NZ_QYBB01000010.1"/>
</dbReference>
<accession>A0A4Q2UA86</accession>
<keyword evidence="4" id="KW-1185">Reference proteome</keyword>